<proteinExistence type="predicted"/>
<dbReference type="Proteomes" id="UP000571183">
    <property type="component" value="Unassembled WGS sequence"/>
</dbReference>
<feature type="transmembrane region" description="Helical" evidence="1">
    <location>
        <begin position="279"/>
        <end position="303"/>
    </location>
</feature>
<feature type="transmembrane region" description="Helical" evidence="1">
    <location>
        <begin position="309"/>
        <end position="332"/>
    </location>
</feature>
<dbReference type="AlphaFoldDB" id="A0A840DDU3"/>
<evidence type="ECO:0000259" key="2">
    <source>
        <dbReference type="Pfam" id="PF04235"/>
    </source>
</evidence>
<evidence type="ECO:0000256" key="1">
    <source>
        <dbReference type="SAM" id="Phobius"/>
    </source>
</evidence>
<feature type="transmembrane region" description="Helical" evidence="1">
    <location>
        <begin position="161"/>
        <end position="179"/>
    </location>
</feature>
<name>A0A840DDU3_9MICO</name>
<feature type="transmembrane region" description="Helical" evidence="1">
    <location>
        <begin position="205"/>
        <end position="227"/>
    </location>
</feature>
<comment type="caution">
    <text evidence="3">The sequence shown here is derived from an EMBL/GenBank/DDBJ whole genome shotgun (WGS) entry which is preliminary data.</text>
</comment>
<evidence type="ECO:0000313" key="4">
    <source>
        <dbReference type="Proteomes" id="UP000571183"/>
    </source>
</evidence>
<feature type="transmembrane region" description="Helical" evidence="1">
    <location>
        <begin position="91"/>
        <end position="109"/>
    </location>
</feature>
<protein>
    <submittedName>
        <fullName evidence="3">Putative membrane protein YeiB</fullName>
    </submittedName>
</protein>
<feature type="transmembrane region" description="Helical" evidence="1">
    <location>
        <begin position="239"/>
        <end position="259"/>
    </location>
</feature>
<reference evidence="3" key="1">
    <citation type="submission" date="2020-08" db="EMBL/GenBank/DDBJ databases">
        <title>Sequencing the genomes of 1000 actinobacteria strains.</title>
        <authorList>
            <person name="Klenk H.-P."/>
        </authorList>
    </citation>
    <scope>NUCLEOTIDE SEQUENCE [LARGE SCALE GENOMIC DNA]</scope>
    <source>
        <strain evidence="3">DSM 27064</strain>
    </source>
</reference>
<evidence type="ECO:0000313" key="3">
    <source>
        <dbReference type="EMBL" id="MBB4070810.1"/>
    </source>
</evidence>
<keyword evidence="1" id="KW-1133">Transmembrane helix</keyword>
<feature type="transmembrane region" description="Helical" evidence="1">
    <location>
        <begin position="115"/>
        <end position="132"/>
    </location>
</feature>
<organism evidence="3 4">
    <name type="scientific">Canibacter oris</name>
    <dbReference type="NCBI Taxonomy" id="1365628"/>
    <lineage>
        <taxon>Bacteria</taxon>
        <taxon>Bacillati</taxon>
        <taxon>Actinomycetota</taxon>
        <taxon>Actinomycetes</taxon>
        <taxon>Micrococcales</taxon>
        <taxon>Microbacteriaceae</taxon>
        <taxon>Canibacter</taxon>
    </lineage>
</organism>
<dbReference type="InterPro" id="IPR052529">
    <property type="entry name" value="Bact_Transport_Assoc"/>
</dbReference>
<dbReference type="PANTHER" id="PTHR30590">
    <property type="entry name" value="INNER MEMBRANE PROTEIN"/>
    <property type="match status" value="1"/>
</dbReference>
<sequence length="353" mass="39404">MASAAAQDTTKRLDMLDVLRGFALCGILFVNMPPTFNAEWPQYAAGHMTVHLFYDLFIQQRFFPLFSLLFGIGFALLWFKIEHRRRRPRLILLRRFALLLLLGILHQLLQPGEALLPYAICALLLLLPLTFLPRRWFGYVTLIGGAVLTMLSLWYTGGGITLIPGIFLLGATLGTPRSGKAAMKAAPSQASAGTELPLIVALERFAWWQPAAAGFGIIAGSLCVWLAFTNENYYRSETFMAATGLLLMLTYACSIVTLAHSSIGPVIRQIFRPLGKIALTNYLGATVLMTAIKLVTAQAGWVWDSGQKMWLTMTALCFAILLLQWIGSVLWLTKFKQGPLEQLWRRVSYWGDR</sequence>
<gene>
    <name evidence="3" type="ORF">F5897_000086</name>
</gene>
<dbReference type="EMBL" id="JACIFD010000001">
    <property type="protein sequence ID" value="MBB4070810.1"/>
    <property type="molecule type" value="Genomic_DNA"/>
</dbReference>
<dbReference type="PANTHER" id="PTHR30590:SF3">
    <property type="entry name" value="HYPOTHETICAL MEMBRANE SPANNING PROTEIN"/>
    <property type="match status" value="1"/>
</dbReference>
<accession>A0A840DDU3</accession>
<keyword evidence="1" id="KW-0472">Membrane</keyword>
<keyword evidence="4" id="KW-1185">Reference proteome</keyword>
<keyword evidence="1" id="KW-0812">Transmembrane</keyword>
<dbReference type="Pfam" id="PF04235">
    <property type="entry name" value="DUF418"/>
    <property type="match status" value="1"/>
</dbReference>
<feature type="transmembrane region" description="Helical" evidence="1">
    <location>
        <begin position="62"/>
        <end position="79"/>
    </location>
</feature>
<dbReference type="RefSeq" id="WP_183304094.1">
    <property type="nucleotide sequence ID" value="NZ_JACIFD010000001.1"/>
</dbReference>
<dbReference type="InterPro" id="IPR007349">
    <property type="entry name" value="DUF418"/>
</dbReference>
<feature type="domain" description="DUF418" evidence="2">
    <location>
        <begin position="213"/>
        <end position="350"/>
    </location>
</feature>